<gene>
    <name evidence="1" type="ORF">V8G54_013551</name>
</gene>
<reference evidence="1 2" key="1">
    <citation type="journal article" date="2023" name="Life. Sci Alliance">
        <title>Evolutionary insights into 3D genome organization and epigenetic landscape of Vigna mungo.</title>
        <authorList>
            <person name="Junaid A."/>
            <person name="Singh B."/>
            <person name="Bhatia S."/>
        </authorList>
    </citation>
    <scope>NUCLEOTIDE SEQUENCE [LARGE SCALE GENOMIC DNA]</scope>
    <source>
        <strain evidence="1">Urdbean</strain>
    </source>
</reference>
<protein>
    <submittedName>
        <fullName evidence="1">Uncharacterized protein</fullName>
    </submittedName>
</protein>
<name>A0AAQ3NV85_VIGMU</name>
<dbReference type="Proteomes" id="UP001374535">
    <property type="component" value="Chromosome 4"/>
</dbReference>
<accession>A0AAQ3NV85</accession>
<organism evidence="1 2">
    <name type="scientific">Vigna mungo</name>
    <name type="common">Black gram</name>
    <name type="synonym">Phaseolus mungo</name>
    <dbReference type="NCBI Taxonomy" id="3915"/>
    <lineage>
        <taxon>Eukaryota</taxon>
        <taxon>Viridiplantae</taxon>
        <taxon>Streptophyta</taxon>
        <taxon>Embryophyta</taxon>
        <taxon>Tracheophyta</taxon>
        <taxon>Spermatophyta</taxon>
        <taxon>Magnoliopsida</taxon>
        <taxon>eudicotyledons</taxon>
        <taxon>Gunneridae</taxon>
        <taxon>Pentapetalae</taxon>
        <taxon>rosids</taxon>
        <taxon>fabids</taxon>
        <taxon>Fabales</taxon>
        <taxon>Fabaceae</taxon>
        <taxon>Papilionoideae</taxon>
        <taxon>50 kb inversion clade</taxon>
        <taxon>NPAAA clade</taxon>
        <taxon>indigoferoid/millettioid clade</taxon>
        <taxon>Phaseoleae</taxon>
        <taxon>Vigna</taxon>
    </lineage>
</organism>
<dbReference type="EMBL" id="CP144697">
    <property type="protein sequence ID" value="WVZ15985.1"/>
    <property type="molecule type" value="Genomic_DNA"/>
</dbReference>
<evidence type="ECO:0000313" key="1">
    <source>
        <dbReference type="EMBL" id="WVZ15985.1"/>
    </source>
</evidence>
<evidence type="ECO:0000313" key="2">
    <source>
        <dbReference type="Proteomes" id="UP001374535"/>
    </source>
</evidence>
<sequence length="232" mass="25578">MLRRTLSRLSLSVVAPSSRKLPCNNAILHQRHFQRAKSLKVATSSLASSPSSRCAITCNRPRGLNEPPSNVPPLKTIRATSSRLAALVSQPMPLIVVPPRSQIEKGKEKGLTVVEECVEQGKKLATVREDIIKAHKVIINLRVQLKEVTIAHAAKEKDALAGLLEEANNKVFNKHQAGFHKALAQAAFFFNTPLDKGNFEVMKDFYHGKLVNIQDISSNEYVKVESNAEVVT</sequence>
<dbReference type="AlphaFoldDB" id="A0AAQ3NV85"/>
<keyword evidence="2" id="KW-1185">Reference proteome</keyword>
<proteinExistence type="predicted"/>